<accession>A0ABD1ZAJ7</accession>
<evidence type="ECO:0000256" key="8">
    <source>
        <dbReference type="ARBA" id="ARBA00022989"/>
    </source>
</evidence>
<comment type="similarity">
    <text evidence="2">Belongs to the ABC transporter superfamily. ABCG family. Eye pigment precursor importer (TC 3.A.1.204) subfamily.</text>
</comment>
<protein>
    <recommendedName>
        <fullName evidence="12">ABC transporter domain-containing protein</fullName>
    </recommendedName>
</protein>
<dbReference type="EMBL" id="JBHFFA010000002">
    <property type="protein sequence ID" value="KAL2644833.1"/>
    <property type="molecule type" value="Genomic_DNA"/>
</dbReference>
<evidence type="ECO:0000256" key="6">
    <source>
        <dbReference type="ARBA" id="ARBA00022741"/>
    </source>
</evidence>
<feature type="transmembrane region" description="Helical" evidence="11">
    <location>
        <begin position="588"/>
        <end position="609"/>
    </location>
</feature>
<feature type="compositionally biased region" description="Basic and acidic residues" evidence="10">
    <location>
        <begin position="7"/>
        <end position="20"/>
    </location>
</feature>
<dbReference type="GO" id="GO:0006950">
    <property type="term" value="P:response to stress"/>
    <property type="evidence" value="ECO:0007669"/>
    <property type="project" value="UniProtKB-ARBA"/>
</dbReference>
<evidence type="ECO:0000256" key="2">
    <source>
        <dbReference type="ARBA" id="ARBA00005814"/>
    </source>
</evidence>
<evidence type="ECO:0000256" key="1">
    <source>
        <dbReference type="ARBA" id="ARBA00004141"/>
    </source>
</evidence>
<proteinExistence type="inferred from homology"/>
<dbReference type="SMART" id="SM00382">
    <property type="entry name" value="AAA"/>
    <property type="match status" value="1"/>
</dbReference>
<evidence type="ECO:0000256" key="3">
    <source>
        <dbReference type="ARBA" id="ARBA00022448"/>
    </source>
</evidence>
<keyword evidence="5 11" id="KW-0812">Transmembrane</keyword>
<keyword evidence="14" id="KW-1185">Reference proteome</keyword>
<dbReference type="Proteomes" id="UP001605036">
    <property type="component" value="Unassembled WGS sequence"/>
</dbReference>
<feature type="domain" description="ABC transporter" evidence="12">
    <location>
        <begin position="43"/>
        <end position="286"/>
    </location>
</feature>
<evidence type="ECO:0000259" key="12">
    <source>
        <dbReference type="PROSITE" id="PS50893"/>
    </source>
</evidence>
<dbReference type="GO" id="GO:0005524">
    <property type="term" value="F:ATP binding"/>
    <property type="evidence" value="ECO:0007669"/>
    <property type="project" value="UniProtKB-KW"/>
</dbReference>
<feature type="transmembrane region" description="Helical" evidence="11">
    <location>
        <begin position="357"/>
        <end position="379"/>
    </location>
</feature>
<dbReference type="SUPFAM" id="SSF52540">
    <property type="entry name" value="P-loop containing nucleoside triphosphate hydrolases"/>
    <property type="match status" value="1"/>
</dbReference>
<evidence type="ECO:0000256" key="11">
    <source>
        <dbReference type="SAM" id="Phobius"/>
    </source>
</evidence>
<reference evidence="13 14" key="1">
    <citation type="submission" date="2024-09" db="EMBL/GenBank/DDBJ databases">
        <title>Chromosome-scale assembly of Riccia fluitans.</title>
        <authorList>
            <person name="Paukszto L."/>
            <person name="Sawicki J."/>
            <person name="Karawczyk K."/>
            <person name="Piernik-Szablinska J."/>
            <person name="Szczecinska M."/>
            <person name="Mazdziarz M."/>
        </authorList>
    </citation>
    <scope>NUCLEOTIDE SEQUENCE [LARGE SCALE GENOMIC DNA]</scope>
    <source>
        <strain evidence="13">Rf_01</strain>
        <tissue evidence="13">Aerial parts of the thallus</tissue>
    </source>
</reference>
<dbReference type="PROSITE" id="PS00211">
    <property type="entry name" value="ABC_TRANSPORTER_1"/>
    <property type="match status" value="1"/>
</dbReference>
<dbReference type="Gene3D" id="3.40.50.300">
    <property type="entry name" value="P-loop containing nucleotide triphosphate hydrolases"/>
    <property type="match status" value="1"/>
</dbReference>
<evidence type="ECO:0000256" key="5">
    <source>
        <dbReference type="ARBA" id="ARBA00022692"/>
    </source>
</evidence>
<dbReference type="PANTHER" id="PTHR48042:SF11">
    <property type="entry name" value="ABC TRANSPORTER G FAMILY MEMBER 11"/>
    <property type="match status" value="1"/>
</dbReference>
<sequence length="639" mass="71004">MTCGPSLRKDPAERDPETAHSTKLIPVNERLKGVDDEDPSARLTWKDLWVTITTTRGERQEILHGLTGYAEPGAIMAIMGPSGSGKSTLLDSLAGRLAKNATLSGDILINGRRKTLSYGTAAYVTQQDVLVGTLTVRESIRYSADLRLPTSTPNTGRTAIVERVLVEMGLQDCADTPIGNWHLRGLSGGEKRRVSIALEILTRPRVLFLDEPTSGLDSASAFFVITTLRNLARDGRTVIASIHQPSSEVFELFDMLCLLSNGKTVYFGEASSANETEDLESQQDPLDRMRTTEMVQILVDSYQKSEYAMRTAARVQDISQVKGTVVECAGSLAGFVMQAYTLTRRSFVNMSRDIGYYWLRLIIYNILCICIGSIFFKIGTSFTSITGRAGCMSYVVGFLTFMSIGGFPSFVEDMKVFSRERLNGHYGVAAFVIGNTLSSVPFLFLISIVSSSIVYFMVGLHPGVVHFIYFVLLLFASLACVESLMMAVASIIFPNFLLGIILGAGIQGVYMLTSGFFRLPYDIPKPVWRYPVSYFSLNMYGIQGFYKNDFLGLEFTNMEIDGVVVGSPLKGEDILRNTYQIDLARSKWVDLTILVGMIVVYRLLFFLIIKFSEKVQPYLRVLMMKYSPCRCVGHSRHPR</sequence>
<dbReference type="Pfam" id="PF00005">
    <property type="entry name" value="ABC_tran"/>
    <property type="match status" value="1"/>
</dbReference>
<keyword evidence="8 11" id="KW-1133">Transmembrane helix</keyword>
<evidence type="ECO:0000256" key="7">
    <source>
        <dbReference type="ARBA" id="ARBA00022840"/>
    </source>
</evidence>
<evidence type="ECO:0000256" key="10">
    <source>
        <dbReference type="SAM" id="MobiDB-lite"/>
    </source>
</evidence>
<dbReference type="PANTHER" id="PTHR48042">
    <property type="entry name" value="ABC TRANSPORTER G FAMILY MEMBER 11"/>
    <property type="match status" value="1"/>
</dbReference>
<dbReference type="InterPro" id="IPR027417">
    <property type="entry name" value="P-loop_NTPase"/>
</dbReference>
<dbReference type="FunFam" id="3.40.50.300:FF:000504">
    <property type="entry name" value="ABC transporter G family member 11"/>
    <property type="match status" value="1"/>
</dbReference>
<dbReference type="PROSITE" id="PS50893">
    <property type="entry name" value="ABC_TRANSPORTER_2"/>
    <property type="match status" value="1"/>
</dbReference>
<dbReference type="Pfam" id="PF01061">
    <property type="entry name" value="ABC2_membrane"/>
    <property type="match status" value="1"/>
</dbReference>
<dbReference type="CDD" id="cd03213">
    <property type="entry name" value="ABCG_EPDR"/>
    <property type="match status" value="1"/>
</dbReference>
<dbReference type="InterPro" id="IPR013525">
    <property type="entry name" value="ABC2_TM"/>
</dbReference>
<evidence type="ECO:0000313" key="14">
    <source>
        <dbReference type="Proteomes" id="UP001605036"/>
    </source>
</evidence>
<keyword evidence="6" id="KW-0547">Nucleotide-binding</keyword>
<organism evidence="13 14">
    <name type="scientific">Riccia fluitans</name>
    <dbReference type="NCBI Taxonomy" id="41844"/>
    <lineage>
        <taxon>Eukaryota</taxon>
        <taxon>Viridiplantae</taxon>
        <taxon>Streptophyta</taxon>
        <taxon>Embryophyta</taxon>
        <taxon>Marchantiophyta</taxon>
        <taxon>Marchantiopsida</taxon>
        <taxon>Marchantiidae</taxon>
        <taxon>Marchantiales</taxon>
        <taxon>Ricciaceae</taxon>
        <taxon>Riccia</taxon>
    </lineage>
</organism>
<dbReference type="InterPro" id="IPR003439">
    <property type="entry name" value="ABC_transporter-like_ATP-bd"/>
</dbReference>
<dbReference type="AlphaFoldDB" id="A0ABD1ZAJ7"/>
<gene>
    <name evidence="13" type="ORF">R1flu_012420</name>
</gene>
<feature type="transmembrane region" description="Helical" evidence="11">
    <location>
        <begin position="498"/>
        <end position="519"/>
    </location>
</feature>
<comment type="subcellular location">
    <subcellularLocation>
        <location evidence="1">Membrane</location>
        <topology evidence="1">Multi-pass membrane protein</topology>
    </subcellularLocation>
</comment>
<dbReference type="GO" id="GO:0016020">
    <property type="term" value="C:membrane"/>
    <property type="evidence" value="ECO:0007669"/>
    <property type="project" value="UniProtKB-SubCell"/>
</dbReference>
<name>A0ABD1ZAJ7_9MARC</name>
<feature type="transmembrane region" description="Helical" evidence="11">
    <location>
        <begin position="391"/>
        <end position="411"/>
    </location>
</feature>
<keyword evidence="7" id="KW-0067">ATP-binding</keyword>
<feature type="transmembrane region" description="Helical" evidence="11">
    <location>
        <begin position="431"/>
        <end position="455"/>
    </location>
</feature>
<evidence type="ECO:0000313" key="13">
    <source>
        <dbReference type="EMBL" id="KAL2644833.1"/>
    </source>
</evidence>
<comment type="caution">
    <text evidence="13">The sequence shown here is derived from an EMBL/GenBank/DDBJ whole genome shotgun (WGS) entry which is preliminary data.</text>
</comment>
<dbReference type="InterPro" id="IPR017871">
    <property type="entry name" value="ABC_transporter-like_CS"/>
</dbReference>
<keyword evidence="4" id="KW-0597">Phosphoprotein</keyword>
<keyword evidence="9 11" id="KW-0472">Membrane</keyword>
<evidence type="ECO:0000256" key="4">
    <source>
        <dbReference type="ARBA" id="ARBA00022553"/>
    </source>
</evidence>
<dbReference type="InterPro" id="IPR003593">
    <property type="entry name" value="AAA+_ATPase"/>
</dbReference>
<evidence type="ECO:0000256" key="9">
    <source>
        <dbReference type="ARBA" id="ARBA00023136"/>
    </source>
</evidence>
<keyword evidence="3" id="KW-0813">Transport</keyword>
<feature type="region of interest" description="Disordered" evidence="10">
    <location>
        <begin position="1"/>
        <end position="22"/>
    </location>
</feature>
<dbReference type="InterPro" id="IPR052215">
    <property type="entry name" value="Plant_ABCG"/>
</dbReference>